<feature type="domain" description="HTH lysR-type" evidence="5">
    <location>
        <begin position="1"/>
        <end position="59"/>
    </location>
</feature>
<dbReference type="Gene3D" id="1.10.10.10">
    <property type="entry name" value="Winged helix-like DNA-binding domain superfamily/Winged helix DNA-binding domain"/>
    <property type="match status" value="1"/>
</dbReference>
<dbReference type="Proteomes" id="UP001156670">
    <property type="component" value="Unassembled WGS sequence"/>
</dbReference>
<dbReference type="SUPFAM" id="SSF53850">
    <property type="entry name" value="Periplasmic binding protein-like II"/>
    <property type="match status" value="1"/>
</dbReference>
<dbReference type="Gene3D" id="3.40.190.290">
    <property type="match status" value="1"/>
</dbReference>
<dbReference type="PANTHER" id="PTHR30537:SF80">
    <property type="entry name" value="TRANSCRIPTIONAL REGULATOR"/>
    <property type="match status" value="1"/>
</dbReference>
<dbReference type="EMBL" id="BSOB01000051">
    <property type="protein sequence ID" value="GLQ94978.1"/>
    <property type="molecule type" value="Genomic_DNA"/>
</dbReference>
<comment type="caution">
    <text evidence="6">The sequence shown here is derived from an EMBL/GenBank/DDBJ whole genome shotgun (WGS) entry which is preliminary data.</text>
</comment>
<evidence type="ECO:0000313" key="6">
    <source>
        <dbReference type="EMBL" id="GLQ94978.1"/>
    </source>
</evidence>
<evidence type="ECO:0000256" key="4">
    <source>
        <dbReference type="ARBA" id="ARBA00023163"/>
    </source>
</evidence>
<organism evidence="6 7">
    <name type="scientific">Dyella acidisoli</name>
    <dbReference type="NCBI Taxonomy" id="1867834"/>
    <lineage>
        <taxon>Bacteria</taxon>
        <taxon>Pseudomonadati</taxon>
        <taxon>Pseudomonadota</taxon>
        <taxon>Gammaproteobacteria</taxon>
        <taxon>Lysobacterales</taxon>
        <taxon>Rhodanobacteraceae</taxon>
        <taxon>Dyella</taxon>
    </lineage>
</organism>
<evidence type="ECO:0000259" key="5">
    <source>
        <dbReference type="PROSITE" id="PS50931"/>
    </source>
</evidence>
<comment type="similarity">
    <text evidence="1">Belongs to the LysR transcriptional regulatory family.</text>
</comment>
<dbReference type="InterPro" id="IPR036390">
    <property type="entry name" value="WH_DNA-bd_sf"/>
</dbReference>
<dbReference type="PROSITE" id="PS50931">
    <property type="entry name" value="HTH_LYSR"/>
    <property type="match status" value="1"/>
</dbReference>
<sequence>MDRFASMETFVCVVEAGSFSAAARRLNVGQPAVSKSIAQLEERLGVRLVVRTTRGLTPTEAGQQYYERAKRSIEEANEAELVARGAGKGLSGKLRVCGAVTFARLHIVPRLKPFLDAHPDLKIDIVLDDRQIDLLEHGIDVALRMGDLSDSSMTARRLAQSRRFAVATPAYLKTHGEPKTPAELAQHEAVIYSPGGNHTAWDFRRGETEISVAVNGRIQVTAAEGVRAAVLADMGIAIASEWMFASEIENGRVKTLLKDWQLPIIDLWAVFPTGRMVSAKARAFADFVEAMLKDTAST</sequence>
<reference evidence="7" key="1">
    <citation type="journal article" date="2019" name="Int. J. Syst. Evol. Microbiol.">
        <title>The Global Catalogue of Microorganisms (GCM) 10K type strain sequencing project: providing services to taxonomists for standard genome sequencing and annotation.</title>
        <authorList>
            <consortium name="The Broad Institute Genomics Platform"/>
            <consortium name="The Broad Institute Genome Sequencing Center for Infectious Disease"/>
            <person name="Wu L."/>
            <person name="Ma J."/>
        </authorList>
    </citation>
    <scope>NUCLEOTIDE SEQUENCE [LARGE SCALE GENOMIC DNA]</scope>
    <source>
        <strain evidence="7">NBRC 111980</strain>
    </source>
</reference>
<dbReference type="RefSeq" id="WP_284322666.1">
    <property type="nucleotide sequence ID" value="NZ_BSOB01000051.1"/>
</dbReference>
<dbReference type="CDD" id="cd08422">
    <property type="entry name" value="PBP2_CrgA_like"/>
    <property type="match status" value="1"/>
</dbReference>
<evidence type="ECO:0000256" key="3">
    <source>
        <dbReference type="ARBA" id="ARBA00023125"/>
    </source>
</evidence>
<proteinExistence type="inferred from homology"/>
<keyword evidence="4" id="KW-0804">Transcription</keyword>
<keyword evidence="2" id="KW-0805">Transcription regulation</keyword>
<dbReference type="SUPFAM" id="SSF46785">
    <property type="entry name" value="Winged helix' DNA-binding domain"/>
    <property type="match status" value="1"/>
</dbReference>
<gene>
    <name evidence="6" type="ORF">GCM10007901_39310</name>
</gene>
<evidence type="ECO:0000256" key="2">
    <source>
        <dbReference type="ARBA" id="ARBA00023015"/>
    </source>
</evidence>
<dbReference type="InterPro" id="IPR000847">
    <property type="entry name" value="LysR_HTH_N"/>
</dbReference>
<protein>
    <submittedName>
        <fullName evidence="6">LysR family transcriptional regulator</fullName>
    </submittedName>
</protein>
<name>A0ABQ5XX97_9GAMM</name>
<dbReference type="Pfam" id="PF00126">
    <property type="entry name" value="HTH_1"/>
    <property type="match status" value="1"/>
</dbReference>
<evidence type="ECO:0000256" key="1">
    <source>
        <dbReference type="ARBA" id="ARBA00009437"/>
    </source>
</evidence>
<dbReference type="PRINTS" id="PR00039">
    <property type="entry name" value="HTHLYSR"/>
</dbReference>
<dbReference type="InterPro" id="IPR005119">
    <property type="entry name" value="LysR_subst-bd"/>
</dbReference>
<dbReference type="InterPro" id="IPR036388">
    <property type="entry name" value="WH-like_DNA-bd_sf"/>
</dbReference>
<keyword evidence="7" id="KW-1185">Reference proteome</keyword>
<keyword evidence="3" id="KW-0238">DNA-binding</keyword>
<dbReference type="PANTHER" id="PTHR30537">
    <property type="entry name" value="HTH-TYPE TRANSCRIPTIONAL REGULATOR"/>
    <property type="match status" value="1"/>
</dbReference>
<dbReference type="InterPro" id="IPR058163">
    <property type="entry name" value="LysR-type_TF_proteobact-type"/>
</dbReference>
<dbReference type="Pfam" id="PF03466">
    <property type="entry name" value="LysR_substrate"/>
    <property type="match status" value="1"/>
</dbReference>
<evidence type="ECO:0000313" key="7">
    <source>
        <dbReference type="Proteomes" id="UP001156670"/>
    </source>
</evidence>
<accession>A0ABQ5XX97</accession>